<dbReference type="InterPro" id="IPR012677">
    <property type="entry name" value="Nucleotide-bd_a/b_plait_sf"/>
</dbReference>
<evidence type="ECO:0000256" key="2">
    <source>
        <dbReference type="ARBA" id="ARBA00004496"/>
    </source>
</evidence>
<protein>
    <recommendedName>
        <fullName evidence="11">RRM domain-containing protein</fullName>
    </recommendedName>
</protein>
<keyword evidence="6" id="KW-0508">mRNA splicing</keyword>
<dbReference type="CDD" id="cd12407">
    <property type="entry name" value="RRM_FOX1_like"/>
    <property type="match status" value="1"/>
</dbReference>
<dbReference type="GO" id="GO:0003729">
    <property type="term" value="F:mRNA binding"/>
    <property type="evidence" value="ECO:0007669"/>
    <property type="project" value="TreeGrafter"/>
</dbReference>
<dbReference type="InterPro" id="IPR034237">
    <property type="entry name" value="FOX1_RRM"/>
</dbReference>
<comment type="caution">
    <text evidence="12">The sequence shown here is derived from an EMBL/GenBank/DDBJ whole genome shotgun (WGS) entry which is preliminary data.</text>
</comment>
<evidence type="ECO:0000256" key="4">
    <source>
        <dbReference type="ARBA" id="ARBA00022664"/>
    </source>
</evidence>
<dbReference type="PROSITE" id="PS50102">
    <property type="entry name" value="RRM"/>
    <property type="match status" value="1"/>
</dbReference>
<evidence type="ECO:0000256" key="7">
    <source>
        <dbReference type="ARBA" id="ARBA00023242"/>
    </source>
</evidence>
<dbReference type="InterPro" id="IPR000504">
    <property type="entry name" value="RRM_dom"/>
</dbReference>
<feature type="compositionally biased region" description="Low complexity" evidence="10">
    <location>
        <begin position="633"/>
        <end position="653"/>
    </location>
</feature>
<dbReference type="PANTHER" id="PTHR15597:SF22">
    <property type="entry name" value="RNA-BINDING FOX PROTEIN 1, ISOFORM H"/>
    <property type="match status" value="1"/>
</dbReference>
<feature type="region of interest" description="Disordered" evidence="10">
    <location>
        <begin position="1"/>
        <end position="87"/>
    </location>
</feature>
<feature type="coiled-coil region" evidence="9">
    <location>
        <begin position="556"/>
        <end position="583"/>
    </location>
</feature>
<dbReference type="GO" id="GO:0000381">
    <property type="term" value="P:regulation of alternative mRNA splicing, via spliceosome"/>
    <property type="evidence" value="ECO:0007669"/>
    <property type="project" value="InterPro"/>
</dbReference>
<dbReference type="AlphaFoldDB" id="A0AAV2TUC0"/>
<dbReference type="Pfam" id="PF00076">
    <property type="entry name" value="RRM_1"/>
    <property type="match status" value="1"/>
</dbReference>
<dbReference type="GO" id="GO:0006397">
    <property type="term" value="P:mRNA processing"/>
    <property type="evidence" value="ECO:0007669"/>
    <property type="project" value="UniProtKB-KW"/>
</dbReference>
<sequence length="790" mass="78088">MLKTDGPNGTVTPTPLHQSNLGGPLNGEHQQAGGMPTSTAATTIASFTSGPITTPTTMDTSSSTKTDSSNTNTNCDTQSQPLENLAPGSAAPFVVTSLDSRNPIVPIASHQLAQMEAAAAAAAALAAATGSSASLPTGAFMGSVYGTGSADCPVTINTASSMPPMDGINNPLLLASSPGQSTTTLNLTNHTVPSPGVVNDLKYTTAVSMDSSNSVTVSNPSVTVASPNVSASAAAIAANLVSVGPKRLHVSNIPFRFREADLRQLLGPFGTILDVEIIFNERGSKGFGFVTFATSEEADRARENLNGTVVEGRKIEINNATARVMTKKKSESPTLLKTATTLRGVRALVPSTSSTAAIAAAAAALRSAAGLTAGLPIASVPTAGGLGPIVGVSGIGNFLQSHPQVSLAAVNSMFSGLGAIPSGSSMAANPALLAAALASSSPAAASYNPAATAALFLAGADPGAAALLASYAAALGGGTGACIGTPASGTNAGAAAGAGGAIPAFATPSQAVGLANSLAVMGVLPHTASILTPAAHASMVGNPFWFDPTSSNLGAEMELQHRLQQQQQHQQQQQQQLQAHQQALAAVGYASPSLNIPASVAGLSGQSAMNAAFSPSYAAAAVAANMLRAFSSSTGQMSSSSGNTTRSSAGSNTPGVAALNTGASTNGLPSTSGQSTQVTASCVSSVLSPAVAQATPVAPVSGGCQTSIATAAAVAAAAAAASQNFSSQNAFNAATSPYLSDLNAAAAAAAAASMDPYLNRLTANYALNNAVVTTPAIYRTNSSYQRFAPY</sequence>
<dbReference type="EMBL" id="CAXLJL010000711">
    <property type="protein sequence ID" value="CAL5140397.1"/>
    <property type="molecule type" value="Genomic_DNA"/>
</dbReference>
<dbReference type="GO" id="GO:0008380">
    <property type="term" value="P:RNA splicing"/>
    <property type="evidence" value="ECO:0007669"/>
    <property type="project" value="UniProtKB-KW"/>
</dbReference>
<feature type="compositionally biased region" description="Polar residues" evidence="10">
    <location>
        <begin position="7"/>
        <end position="21"/>
    </location>
</feature>
<organism evidence="12 13">
    <name type="scientific">Calicophoron daubneyi</name>
    <name type="common">Rumen fluke</name>
    <name type="synonym">Paramphistomum daubneyi</name>
    <dbReference type="NCBI Taxonomy" id="300641"/>
    <lineage>
        <taxon>Eukaryota</taxon>
        <taxon>Metazoa</taxon>
        <taxon>Spiralia</taxon>
        <taxon>Lophotrochozoa</taxon>
        <taxon>Platyhelminthes</taxon>
        <taxon>Trematoda</taxon>
        <taxon>Digenea</taxon>
        <taxon>Plagiorchiida</taxon>
        <taxon>Pronocephalata</taxon>
        <taxon>Paramphistomoidea</taxon>
        <taxon>Paramphistomidae</taxon>
        <taxon>Calicophoron</taxon>
    </lineage>
</organism>
<evidence type="ECO:0000256" key="5">
    <source>
        <dbReference type="ARBA" id="ARBA00022884"/>
    </source>
</evidence>
<dbReference type="GO" id="GO:0007399">
    <property type="term" value="P:nervous system development"/>
    <property type="evidence" value="ECO:0007669"/>
    <property type="project" value="InterPro"/>
</dbReference>
<accession>A0AAV2TUC0</accession>
<dbReference type="SUPFAM" id="SSF54928">
    <property type="entry name" value="RNA-binding domain, RBD"/>
    <property type="match status" value="1"/>
</dbReference>
<evidence type="ECO:0000256" key="8">
    <source>
        <dbReference type="PROSITE-ProRule" id="PRU00176"/>
    </source>
</evidence>
<evidence type="ECO:0000313" key="12">
    <source>
        <dbReference type="EMBL" id="CAL5140397.1"/>
    </source>
</evidence>
<dbReference type="Proteomes" id="UP001497525">
    <property type="component" value="Unassembled WGS sequence"/>
</dbReference>
<keyword evidence="4" id="KW-0507">mRNA processing</keyword>
<feature type="domain" description="RRM" evidence="11">
    <location>
        <begin position="246"/>
        <end position="322"/>
    </location>
</feature>
<feature type="compositionally biased region" description="Low complexity" evidence="10">
    <location>
        <begin position="37"/>
        <end position="79"/>
    </location>
</feature>
<evidence type="ECO:0000256" key="10">
    <source>
        <dbReference type="SAM" id="MobiDB-lite"/>
    </source>
</evidence>
<reference evidence="12" key="1">
    <citation type="submission" date="2024-06" db="EMBL/GenBank/DDBJ databases">
        <authorList>
            <person name="Liu X."/>
            <person name="Lenzi L."/>
            <person name="Haldenby T S."/>
            <person name="Uol C."/>
        </authorList>
    </citation>
    <scope>NUCLEOTIDE SEQUENCE</scope>
</reference>
<dbReference type="FunFam" id="3.30.70.330:FF:000375">
    <property type="entry name" value="RNA binding fox-1 homolog 1"/>
    <property type="match status" value="1"/>
</dbReference>
<dbReference type="SMART" id="SM00360">
    <property type="entry name" value="RRM"/>
    <property type="match status" value="1"/>
</dbReference>
<dbReference type="GO" id="GO:0005737">
    <property type="term" value="C:cytoplasm"/>
    <property type="evidence" value="ECO:0007669"/>
    <property type="project" value="UniProtKB-SubCell"/>
</dbReference>
<keyword evidence="9" id="KW-0175">Coiled coil</keyword>
<evidence type="ECO:0000256" key="6">
    <source>
        <dbReference type="ARBA" id="ARBA00023187"/>
    </source>
</evidence>
<keyword evidence="3" id="KW-0963">Cytoplasm</keyword>
<dbReference type="PANTHER" id="PTHR15597">
    <property type="entry name" value="ATAXIN 2-BINDING PROTEIN 1-RELATED"/>
    <property type="match status" value="1"/>
</dbReference>
<comment type="subcellular location">
    <subcellularLocation>
        <location evidence="2">Cytoplasm</location>
    </subcellularLocation>
    <subcellularLocation>
        <location evidence="1">Nucleus</location>
    </subcellularLocation>
</comment>
<feature type="compositionally biased region" description="Polar residues" evidence="10">
    <location>
        <begin position="661"/>
        <end position="674"/>
    </location>
</feature>
<evidence type="ECO:0000259" key="11">
    <source>
        <dbReference type="PROSITE" id="PS50102"/>
    </source>
</evidence>
<feature type="region of interest" description="Disordered" evidence="10">
    <location>
        <begin position="633"/>
        <end position="674"/>
    </location>
</feature>
<proteinExistence type="predicted"/>
<dbReference type="InterPro" id="IPR047131">
    <property type="entry name" value="RBFOX1-like"/>
</dbReference>
<evidence type="ECO:0000256" key="3">
    <source>
        <dbReference type="ARBA" id="ARBA00022490"/>
    </source>
</evidence>
<evidence type="ECO:0000256" key="1">
    <source>
        <dbReference type="ARBA" id="ARBA00004123"/>
    </source>
</evidence>
<dbReference type="Gene3D" id="3.30.70.330">
    <property type="match status" value="1"/>
</dbReference>
<keyword evidence="5 8" id="KW-0694">RNA-binding</keyword>
<keyword evidence="7" id="KW-0539">Nucleus</keyword>
<name>A0AAV2TUC0_CALDB</name>
<evidence type="ECO:0000256" key="9">
    <source>
        <dbReference type="SAM" id="Coils"/>
    </source>
</evidence>
<gene>
    <name evidence="12" type="ORF">CDAUBV1_LOCUS15720</name>
</gene>
<dbReference type="GO" id="GO:0005634">
    <property type="term" value="C:nucleus"/>
    <property type="evidence" value="ECO:0007669"/>
    <property type="project" value="UniProtKB-SubCell"/>
</dbReference>
<evidence type="ECO:0000313" key="13">
    <source>
        <dbReference type="Proteomes" id="UP001497525"/>
    </source>
</evidence>
<dbReference type="InterPro" id="IPR035979">
    <property type="entry name" value="RBD_domain_sf"/>
</dbReference>